<evidence type="ECO:0000313" key="4">
    <source>
        <dbReference type="EMBL" id="KAK2169637.1"/>
    </source>
</evidence>
<feature type="transmembrane region" description="Helical" evidence="2">
    <location>
        <begin position="100"/>
        <end position="119"/>
    </location>
</feature>
<feature type="compositionally biased region" description="Low complexity" evidence="1">
    <location>
        <begin position="63"/>
        <end position="77"/>
    </location>
</feature>
<dbReference type="PANTHER" id="PTHR12277:SF194">
    <property type="entry name" value="FI04476P"/>
    <property type="match status" value="1"/>
</dbReference>
<keyword evidence="2" id="KW-0812">Transmembrane</keyword>
<sequence>MRLRGKNKPKGNASSSSNRDIDASSAALDGHTESDENHQAVKSEQRSFVSAVTVTEMGDFHSSSDIQSSDSQQSDASEPINHLHHNPLRTKDVLKPHNKYVIYGLQAGSAVLILLYLILPTTVRLFPCIISEIAFLNKVRWPPFVNLSQPSDVGLNFTRAFKLETVDDIEVGVWHMLPPALREPDLKDDDYTKLLSKGLPIILYFHGNAGTRGGWHRVQLYKVLVKAGFHVIALDYRGYGDSNGSPTEDGICEDGLALYHWIRQHSGSSPIYIWGHSMGTGVATKVSSMLCDRGVPLSGLFLEAPFNNIIEATTLHPFTQPFKFLPWFTWAFVEAMKYNKIYFSSDVSISRVTVPTLILHAKDDGIVPYTLGQKLYATALATKSKGIVEMVSFDAKHGYGHKHIHKAPELPHIIRDFLQRCNTDRLRSSYSDNIIVN</sequence>
<organism evidence="4 5">
    <name type="scientific">Paralvinella palmiformis</name>
    <dbReference type="NCBI Taxonomy" id="53620"/>
    <lineage>
        <taxon>Eukaryota</taxon>
        <taxon>Metazoa</taxon>
        <taxon>Spiralia</taxon>
        <taxon>Lophotrochozoa</taxon>
        <taxon>Annelida</taxon>
        <taxon>Polychaeta</taxon>
        <taxon>Sedentaria</taxon>
        <taxon>Canalipalpata</taxon>
        <taxon>Terebellida</taxon>
        <taxon>Terebelliformia</taxon>
        <taxon>Alvinellidae</taxon>
        <taxon>Paralvinella</taxon>
    </lineage>
</organism>
<evidence type="ECO:0000256" key="1">
    <source>
        <dbReference type="SAM" id="MobiDB-lite"/>
    </source>
</evidence>
<dbReference type="Proteomes" id="UP001208570">
    <property type="component" value="Unassembled WGS sequence"/>
</dbReference>
<feature type="region of interest" description="Disordered" evidence="1">
    <location>
        <begin position="1"/>
        <end position="46"/>
    </location>
</feature>
<dbReference type="GO" id="GO:0047372">
    <property type="term" value="F:monoacylglycerol lipase activity"/>
    <property type="evidence" value="ECO:0007669"/>
    <property type="project" value="TreeGrafter"/>
</dbReference>
<evidence type="ECO:0000259" key="3">
    <source>
        <dbReference type="Pfam" id="PF00561"/>
    </source>
</evidence>
<feature type="region of interest" description="Disordered" evidence="1">
    <location>
        <begin position="61"/>
        <end position="89"/>
    </location>
</feature>
<dbReference type="GO" id="GO:0005789">
    <property type="term" value="C:endoplasmic reticulum membrane"/>
    <property type="evidence" value="ECO:0007669"/>
    <property type="project" value="TreeGrafter"/>
</dbReference>
<dbReference type="GO" id="GO:0006660">
    <property type="term" value="P:phosphatidylserine catabolic process"/>
    <property type="evidence" value="ECO:0007669"/>
    <property type="project" value="TreeGrafter"/>
</dbReference>
<feature type="compositionally biased region" description="Low complexity" evidence="1">
    <location>
        <begin position="12"/>
        <end position="27"/>
    </location>
</feature>
<protein>
    <recommendedName>
        <fullName evidence="3">AB hydrolase-1 domain-containing protein</fullName>
    </recommendedName>
</protein>
<feature type="compositionally biased region" description="Basic and acidic residues" evidence="1">
    <location>
        <begin position="30"/>
        <end position="45"/>
    </location>
</feature>
<keyword evidence="2" id="KW-1133">Transmembrane helix</keyword>
<dbReference type="EMBL" id="JAODUP010000008">
    <property type="protein sequence ID" value="KAK2169637.1"/>
    <property type="molecule type" value="Genomic_DNA"/>
</dbReference>
<dbReference type="AlphaFoldDB" id="A0AAD9KEF2"/>
<dbReference type="GO" id="GO:0004622">
    <property type="term" value="F:phosphatidylcholine lysophospholipase activity"/>
    <property type="evidence" value="ECO:0007669"/>
    <property type="project" value="TreeGrafter"/>
</dbReference>
<dbReference type="Pfam" id="PF00561">
    <property type="entry name" value="Abhydrolase_1"/>
    <property type="match status" value="1"/>
</dbReference>
<evidence type="ECO:0000256" key="2">
    <source>
        <dbReference type="SAM" id="Phobius"/>
    </source>
</evidence>
<dbReference type="SUPFAM" id="SSF53474">
    <property type="entry name" value="alpha/beta-Hydrolases"/>
    <property type="match status" value="1"/>
</dbReference>
<dbReference type="GO" id="GO:0052651">
    <property type="term" value="P:monoacylglycerol catabolic process"/>
    <property type="evidence" value="ECO:0007669"/>
    <property type="project" value="TreeGrafter"/>
</dbReference>
<dbReference type="PANTHER" id="PTHR12277">
    <property type="entry name" value="ALPHA/BETA HYDROLASE DOMAIN-CONTAINING PROTEIN"/>
    <property type="match status" value="1"/>
</dbReference>
<feature type="domain" description="AB hydrolase-1" evidence="3">
    <location>
        <begin position="200"/>
        <end position="286"/>
    </location>
</feature>
<keyword evidence="5" id="KW-1185">Reference proteome</keyword>
<accession>A0AAD9KEF2</accession>
<evidence type="ECO:0000313" key="5">
    <source>
        <dbReference type="Proteomes" id="UP001208570"/>
    </source>
</evidence>
<proteinExistence type="predicted"/>
<reference evidence="4" key="1">
    <citation type="journal article" date="2023" name="Mol. Biol. Evol.">
        <title>Third-Generation Sequencing Reveals the Adaptive Role of the Epigenome in Three Deep-Sea Polychaetes.</title>
        <authorList>
            <person name="Perez M."/>
            <person name="Aroh O."/>
            <person name="Sun Y."/>
            <person name="Lan Y."/>
            <person name="Juniper S.K."/>
            <person name="Young C.R."/>
            <person name="Angers B."/>
            <person name="Qian P.Y."/>
        </authorList>
    </citation>
    <scope>NUCLEOTIDE SEQUENCE</scope>
    <source>
        <strain evidence="4">P08H-3</strain>
    </source>
</reference>
<keyword evidence="2" id="KW-0472">Membrane</keyword>
<gene>
    <name evidence="4" type="ORF">LSH36_8g07012</name>
</gene>
<dbReference type="InterPro" id="IPR000073">
    <property type="entry name" value="AB_hydrolase_1"/>
</dbReference>
<name>A0AAD9KEF2_9ANNE</name>
<comment type="caution">
    <text evidence="4">The sequence shown here is derived from an EMBL/GenBank/DDBJ whole genome shotgun (WGS) entry which is preliminary data.</text>
</comment>
<dbReference type="InterPro" id="IPR029058">
    <property type="entry name" value="AB_hydrolase_fold"/>
</dbReference>
<dbReference type="Gene3D" id="3.40.50.1820">
    <property type="entry name" value="alpha/beta hydrolase"/>
    <property type="match status" value="1"/>
</dbReference>